<feature type="signal peptide" evidence="1">
    <location>
        <begin position="1"/>
        <end position="21"/>
    </location>
</feature>
<organism evidence="2 3">
    <name type="scientific">Carnegiea gigantea</name>
    <dbReference type="NCBI Taxonomy" id="171969"/>
    <lineage>
        <taxon>Eukaryota</taxon>
        <taxon>Viridiplantae</taxon>
        <taxon>Streptophyta</taxon>
        <taxon>Embryophyta</taxon>
        <taxon>Tracheophyta</taxon>
        <taxon>Spermatophyta</taxon>
        <taxon>Magnoliopsida</taxon>
        <taxon>eudicotyledons</taxon>
        <taxon>Gunneridae</taxon>
        <taxon>Pentapetalae</taxon>
        <taxon>Caryophyllales</taxon>
        <taxon>Cactineae</taxon>
        <taxon>Cactaceae</taxon>
        <taxon>Cactoideae</taxon>
        <taxon>Echinocereeae</taxon>
        <taxon>Carnegiea</taxon>
    </lineage>
</organism>
<name>A0A9Q1QPN2_9CARY</name>
<feature type="chain" id="PRO_5040343547" description="RNase H type-1 domain-containing protein" evidence="1">
    <location>
        <begin position="22"/>
        <end position="162"/>
    </location>
</feature>
<reference evidence="2" key="1">
    <citation type="submission" date="2022-04" db="EMBL/GenBank/DDBJ databases">
        <title>Carnegiea gigantea Genome sequencing and assembly v2.</title>
        <authorList>
            <person name="Copetti D."/>
            <person name="Sanderson M.J."/>
            <person name="Burquez A."/>
            <person name="Wojciechowski M.F."/>
        </authorList>
    </citation>
    <scope>NUCLEOTIDE SEQUENCE</scope>
    <source>
        <strain evidence="2">SGP5-SGP5p</strain>
        <tissue evidence="2">Aerial part</tissue>
    </source>
</reference>
<protein>
    <recommendedName>
        <fullName evidence="4">RNase H type-1 domain-containing protein</fullName>
    </recommendedName>
</protein>
<sequence>MQLLSLRFPLFSLWFLQFTPPYPHGILLSAFSMQGNSQKVIVESAGNGPWSFLCEDWDDSICRHTLEWSMDTPQILDCEFLFITNWKDVFVNCSQLLLVGITRAAKLPNLGWNGEKSCYSSLLEIVTFSWIRRSGNEAAHRIAKWSIAQERSCVWDGDPPLG</sequence>
<comment type="caution">
    <text evidence="2">The sequence shown here is derived from an EMBL/GenBank/DDBJ whole genome shotgun (WGS) entry which is preliminary data.</text>
</comment>
<dbReference type="AlphaFoldDB" id="A0A9Q1QPN2"/>
<keyword evidence="1" id="KW-0732">Signal</keyword>
<evidence type="ECO:0008006" key="4">
    <source>
        <dbReference type="Google" id="ProtNLM"/>
    </source>
</evidence>
<proteinExistence type="predicted"/>
<accession>A0A9Q1QPN2</accession>
<dbReference type="EMBL" id="JAKOGI010000025">
    <property type="protein sequence ID" value="KAJ8449146.1"/>
    <property type="molecule type" value="Genomic_DNA"/>
</dbReference>
<evidence type="ECO:0000313" key="3">
    <source>
        <dbReference type="Proteomes" id="UP001153076"/>
    </source>
</evidence>
<keyword evidence="3" id="KW-1185">Reference proteome</keyword>
<dbReference type="Proteomes" id="UP001153076">
    <property type="component" value="Unassembled WGS sequence"/>
</dbReference>
<gene>
    <name evidence="2" type="ORF">Cgig2_004201</name>
</gene>
<evidence type="ECO:0000256" key="1">
    <source>
        <dbReference type="SAM" id="SignalP"/>
    </source>
</evidence>
<evidence type="ECO:0000313" key="2">
    <source>
        <dbReference type="EMBL" id="KAJ8449146.1"/>
    </source>
</evidence>